<keyword evidence="2" id="KW-1133">Transmembrane helix</keyword>
<dbReference type="InterPro" id="IPR000157">
    <property type="entry name" value="TIR_dom"/>
</dbReference>
<evidence type="ECO:0000259" key="3">
    <source>
        <dbReference type="PROSITE" id="PS50104"/>
    </source>
</evidence>
<feature type="region of interest" description="Disordered" evidence="1">
    <location>
        <begin position="244"/>
        <end position="282"/>
    </location>
</feature>
<keyword evidence="2" id="KW-0812">Transmembrane</keyword>
<proteinExistence type="predicted"/>
<dbReference type="PROSITE" id="PS50104">
    <property type="entry name" value="TIR"/>
    <property type="match status" value="1"/>
</dbReference>
<gene>
    <name evidence="4" type="ORF">HLB44_30460</name>
</gene>
<evidence type="ECO:0000313" key="4">
    <source>
        <dbReference type="EMBL" id="NRF71320.1"/>
    </source>
</evidence>
<dbReference type="Pfam" id="PF14326">
    <property type="entry name" value="DUF4384"/>
    <property type="match status" value="1"/>
</dbReference>
<keyword evidence="5" id="KW-1185">Reference proteome</keyword>
<dbReference type="Pfam" id="PF13676">
    <property type="entry name" value="TIR_2"/>
    <property type="match status" value="1"/>
</dbReference>
<feature type="domain" description="TIR" evidence="3">
    <location>
        <begin position="1"/>
        <end position="131"/>
    </location>
</feature>
<dbReference type="Gene3D" id="3.40.50.10140">
    <property type="entry name" value="Toll/interleukin-1 receptor homology (TIR) domain"/>
    <property type="match status" value="1"/>
</dbReference>
<feature type="compositionally biased region" description="Pro residues" evidence="1">
    <location>
        <begin position="259"/>
        <end position="276"/>
    </location>
</feature>
<comment type="caution">
    <text evidence="4">The sequence shown here is derived from an EMBL/GenBank/DDBJ whole genome shotgun (WGS) entry which is preliminary data.</text>
</comment>
<dbReference type="InterPro" id="IPR025493">
    <property type="entry name" value="DUF4384"/>
</dbReference>
<dbReference type="EMBL" id="JABRWJ010000011">
    <property type="protein sequence ID" value="NRF71320.1"/>
    <property type="molecule type" value="Genomic_DNA"/>
</dbReference>
<feature type="region of interest" description="Disordered" evidence="1">
    <location>
        <begin position="133"/>
        <end position="153"/>
    </location>
</feature>
<dbReference type="Proteomes" id="UP000737171">
    <property type="component" value="Unassembled WGS sequence"/>
</dbReference>
<dbReference type="SMART" id="SM00255">
    <property type="entry name" value="TIR"/>
    <property type="match status" value="1"/>
</dbReference>
<organism evidence="4 5">
    <name type="scientific">Pseudaquabacterium terrae</name>
    <dbReference type="NCBI Taxonomy" id="2732868"/>
    <lineage>
        <taxon>Bacteria</taxon>
        <taxon>Pseudomonadati</taxon>
        <taxon>Pseudomonadota</taxon>
        <taxon>Betaproteobacteria</taxon>
        <taxon>Burkholderiales</taxon>
        <taxon>Sphaerotilaceae</taxon>
        <taxon>Pseudaquabacterium</taxon>
    </lineage>
</organism>
<dbReference type="SUPFAM" id="SSF52200">
    <property type="entry name" value="Toll/Interleukin receptor TIR domain"/>
    <property type="match status" value="1"/>
</dbReference>
<keyword evidence="2" id="KW-0472">Membrane</keyword>
<protein>
    <submittedName>
        <fullName evidence="4">TIR domain-containing protein</fullName>
    </submittedName>
</protein>
<accession>A0ABX2ES41</accession>
<dbReference type="InterPro" id="IPR035897">
    <property type="entry name" value="Toll_tir_struct_dom_sf"/>
</dbReference>
<sequence>MWVVFVSFATQNLRVAQRVVEHLEAEGIRCFFAPRDIAVGSTWQDSLSEAIAACSAVVLVLSRHAGASGHVLREVDMAVERRRTILPIQVDENEVPAALDYLLRPFQRLKSSPRVAKRDLDAVVAAVRDVLARTGPGTKPTRPAPAAPGSESPSLYRRLLTFGSQHELDELSERVELALAREPDDVELRMLRRQVQRALESHQPARDASTRAMRAMSPSITYGFLAVIGVGVVFSVWHESPMTPSFPPPPHSASGPVSSAPPPAPVPASTPTPAPAPSSFDPRQEYQRVVAAESQDFGVQAAAARKTLRIGRDALAFTVHAARPGYLYVLADDGQGPLTQLVPNALTGAVKLDAGRAFRFPEDLRRPSGGPAHLTLMAADPPGTMRLLIVVSSVERDLRGLKPAQQGPFSVYPFGSAAAAALAGHTGAQPLLVGRPDCPGSARCDENYGAAILELELVR</sequence>
<dbReference type="RefSeq" id="WP_173132258.1">
    <property type="nucleotide sequence ID" value="NZ_JABRWJ010000011.1"/>
</dbReference>
<feature type="transmembrane region" description="Helical" evidence="2">
    <location>
        <begin position="219"/>
        <end position="237"/>
    </location>
</feature>
<reference evidence="4 5" key="1">
    <citation type="submission" date="2020-05" db="EMBL/GenBank/DDBJ databases">
        <title>Aquincola sp. isolate from soil.</title>
        <authorList>
            <person name="Han J."/>
            <person name="Kim D.-U."/>
        </authorList>
    </citation>
    <scope>NUCLEOTIDE SEQUENCE [LARGE SCALE GENOMIC DNA]</scope>
    <source>
        <strain evidence="4 5">S2</strain>
    </source>
</reference>
<evidence type="ECO:0000256" key="1">
    <source>
        <dbReference type="SAM" id="MobiDB-lite"/>
    </source>
</evidence>
<evidence type="ECO:0000313" key="5">
    <source>
        <dbReference type="Proteomes" id="UP000737171"/>
    </source>
</evidence>
<name>A0ABX2ES41_9BURK</name>
<evidence type="ECO:0000256" key="2">
    <source>
        <dbReference type="SAM" id="Phobius"/>
    </source>
</evidence>